<proteinExistence type="predicted"/>
<dbReference type="Proteomes" id="UP000179157">
    <property type="component" value="Unassembled WGS sequence"/>
</dbReference>
<sequence length="193" mass="21690">MAQNSQTKPQLDPREILEAQLRESYGRVVYSHKTHEKCADLLLTRLSRIKFWQITLSAIATAGFVTAVVGPTAVGSLVGLIVSTCLLALNAYTKDYDLGELAEKHRQTAAELWAIRERYLSLLTDLAMNEISLKEIRLERDRFIEDLQVAYGGAPSTTFQAYKKAQAALKRLDDMTFSDEEIDAFLPSQLHRA</sequence>
<keyword evidence="1" id="KW-1133">Transmembrane helix</keyword>
<organism evidence="3 4">
    <name type="scientific">Fraserbacteria sp. (strain RBG_16_55_9)</name>
    <dbReference type="NCBI Taxonomy" id="1817864"/>
    <lineage>
        <taxon>Bacteria</taxon>
        <taxon>Candidatus Fraseribacteriota</taxon>
    </lineage>
</organism>
<evidence type="ECO:0000313" key="4">
    <source>
        <dbReference type="Proteomes" id="UP000179157"/>
    </source>
</evidence>
<feature type="domain" description="SMODS and SLOG-associating 2TM effector" evidence="2">
    <location>
        <begin position="17"/>
        <end position="181"/>
    </location>
</feature>
<reference evidence="3 4" key="1">
    <citation type="journal article" date="2016" name="Nat. Commun.">
        <title>Thousands of microbial genomes shed light on interconnected biogeochemical processes in an aquifer system.</title>
        <authorList>
            <person name="Anantharaman K."/>
            <person name="Brown C.T."/>
            <person name="Hug L.A."/>
            <person name="Sharon I."/>
            <person name="Castelle C.J."/>
            <person name="Probst A.J."/>
            <person name="Thomas B.C."/>
            <person name="Singh A."/>
            <person name="Wilkins M.J."/>
            <person name="Karaoz U."/>
            <person name="Brodie E.L."/>
            <person name="Williams K.H."/>
            <person name="Hubbard S.S."/>
            <person name="Banfield J.F."/>
        </authorList>
    </citation>
    <scope>NUCLEOTIDE SEQUENCE [LARGE SCALE GENOMIC DNA]</scope>
    <source>
        <strain evidence="4">RBG_16_55_9</strain>
    </source>
</reference>
<dbReference type="NCBIfam" id="NF033632">
    <property type="entry name" value="SLATT_4"/>
    <property type="match status" value="1"/>
</dbReference>
<feature type="transmembrane region" description="Helical" evidence="1">
    <location>
        <begin position="51"/>
        <end position="69"/>
    </location>
</feature>
<dbReference type="AlphaFoldDB" id="A0A1F5UZN2"/>
<protein>
    <recommendedName>
        <fullName evidence="2">SMODS and SLOG-associating 2TM effector domain-containing protein</fullName>
    </recommendedName>
</protein>
<dbReference type="STRING" id="1817864.A2Z21_01230"/>
<dbReference type="InterPro" id="IPR040811">
    <property type="entry name" value="SLATT_4"/>
</dbReference>
<keyword evidence="1" id="KW-0812">Transmembrane</keyword>
<keyword evidence="1" id="KW-0472">Membrane</keyword>
<evidence type="ECO:0000313" key="3">
    <source>
        <dbReference type="EMBL" id="OGF56616.1"/>
    </source>
</evidence>
<accession>A0A1F5UZN2</accession>
<evidence type="ECO:0000259" key="2">
    <source>
        <dbReference type="Pfam" id="PF18186"/>
    </source>
</evidence>
<comment type="caution">
    <text evidence="3">The sequence shown here is derived from an EMBL/GenBank/DDBJ whole genome shotgun (WGS) entry which is preliminary data.</text>
</comment>
<name>A0A1F5UZN2_FRAXR</name>
<gene>
    <name evidence="3" type="ORF">A2Z21_01230</name>
</gene>
<dbReference type="EMBL" id="MFGX01000029">
    <property type="protein sequence ID" value="OGF56616.1"/>
    <property type="molecule type" value="Genomic_DNA"/>
</dbReference>
<evidence type="ECO:0000256" key="1">
    <source>
        <dbReference type="SAM" id="Phobius"/>
    </source>
</evidence>
<dbReference type="Pfam" id="PF18186">
    <property type="entry name" value="SLATT_4"/>
    <property type="match status" value="1"/>
</dbReference>